<dbReference type="EMBL" id="CM042883">
    <property type="protein sequence ID" value="KAI4375074.1"/>
    <property type="molecule type" value="Genomic_DNA"/>
</dbReference>
<organism evidence="1 2">
    <name type="scientific">Melastoma candidum</name>
    <dbReference type="NCBI Taxonomy" id="119954"/>
    <lineage>
        <taxon>Eukaryota</taxon>
        <taxon>Viridiplantae</taxon>
        <taxon>Streptophyta</taxon>
        <taxon>Embryophyta</taxon>
        <taxon>Tracheophyta</taxon>
        <taxon>Spermatophyta</taxon>
        <taxon>Magnoliopsida</taxon>
        <taxon>eudicotyledons</taxon>
        <taxon>Gunneridae</taxon>
        <taxon>Pentapetalae</taxon>
        <taxon>rosids</taxon>
        <taxon>malvids</taxon>
        <taxon>Myrtales</taxon>
        <taxon>Melastomataceae</taxon>
        <taxon>Melastomatoideae</taxon>
        <taxon>Melastomateae</taxon>
        <taxon>Melastoma</taxon>
    </lineage>
</organism>
<keyword evidence="2" id="KW-1185">Reference proteome</keyword>
<protein>
    <submittedName>
        <fullName evidence="1">Uncharacterized protein</fullName>
    </submittedName>
</protein>
<evidence type="ECO:0000313" key="2">
    <source>
        <dbReference type="Proteomes" id="UP001057402"/>
    </source>
</evidence>
<evidence type="ECO:0000313" key="1">
    <source>
        <dbReference type="EMBL" id="KAI4375074.1"/>
    </source>
</evidence>
<dbReference type="Proteomes" id="UP001057402">
    <property type="component" value="Chromosome 4"/>
</dbReference>
<reference evidence="2" key="1">
    <citation type="journal article" date="2023" name="Front. Plant Sci.">
        <title>Chromosomal-level genome assembly of Melastoma candidum provides insights into trichome evolution.</title>
        <authorList>
            <person name="Zhong Y."/>
            <person name="Wu W."/>
            <person name="Sun C."/>
            <person name="Zou P."/>
            <person name="Liu Y."/>
            <person name="Dai S."/>
            <person name="Zhou R."/>
        </authorList>
    </citation>
    <scope>NUCLEOTIDE SEQUENCE [LARGE SCALE GENOMIC DNA]</scope>
</reference>
<accession>A0ACB9R875</accession>
<name>A0ACB9R875_9MYRT</name>
<proteinExistence type="predicted"/>
<gene>
    <name evidence="1" type="ORF">MLD38_012985</name>
</gene>
<comment type="caution">
    <text evidence="1">The sequence shown here is derived from an EMBL/GenBank/DDBJ whole genome shotgun (WGS) entry which is preliminary data.</text>
</comment>
<sequence length="391" mass="42399">MDTTCRGNVGVQMDGDGNLSFPSSIAMPSATSVEALMISKASVAPHPIFSAGWDSLVQFGHHERMGSQIEPFGPNHLPAGNQVTRGSDSFPFPGQSATDPGLAYFGSGNLSEAVVGSLSMPEFMGISDSGCLPSFGSYMNDAGGRGEGIRTSECHDSDDDTGRKSPTNGRTRKRSPDPRSSYGPNEAEKKQKHEKDECPSVPKQITRQSKYESTGEEAPKENYIHVRARRGQATNSHSLAERIRREKISERMKLLQELVPGCSKITGKAVMLDEIINYVQSLQHQVEFLSMKLSTLVPDLPFDAGNPLPMDMNSQNASTTTMGLSNPGIGSFQNFPRGMSKGALPISLSAAQYLSLSQLPFDSELHALYQMGFDSNSADILKPREHLKPEQ</sequence>